<dbReference type="InterPro" id="IPR046258">
    <property type="entry name" value="DUF6291"/>
</dbReference>
<dbReference type="Pfam" id="PF19808">
    <property type="entry name" value="DUF6291"/>
    <property type="match status" value="1"/>
</dbReference>
<proteinExistence type="predicted"/>
<reference evidence="3" key="1">
    <citation type="submission" date="2020-04" db="EMBL/GenBank/DDBJ databases">
        <authorList>
            <person name="Chiriac C."/>
            <person name="Salcher M."/>
            <person name="Ghai R."/>
            <person name="Kavagutti S V."/>
        </authorList>
    </citation>
    <scope>NUCLEOTIDE SEQUENCE</scope>
</reference>
<accession>A0A6J5LTF8</accession>
<evidence type="ECO:0000256" key="1">
    <source>
        <dbReference type="SAM" id="MobiDB-lite"/>
    </source>
</evidence>
<evidence type="ECO:0000313" key="3">
    <source>
        <dbReference type="EMBL" id="CAB4136220.1"/>
    </source>
</evidence>
<feature type="region of interest" description="Disordered" evidence="1">
    <location>
        <begin position="72"/>
        <end position="115"/>
    </location>
</feature>
<sequence>MAEGKKSFIIYTDSRGMVNKLSNERAGILFKTLFSYCDDENPICDDEVIDMAFEHFKNILKRDLKKYENIVERNRNNGKNGGRPKNPVGNLETEDKPKKPKKADSDNDTDNDINNNPTSIKVDWLALIKQFNSITGKKTKVISPIVKTKILARLKEGYSKQDFLNAIENCYNDKWHKETNHKHLTLEFISRADKLERFSTQKELI</sequence>
<dbReference type="EMBL" id="LR796313">
    <property type="protein sequence ID" value="CAB4136220.1"/>
    <property type="molecule type" value="Genomic_DNA"/>
</dbReference>
<gene>
    <name evidence="3" type="ORF">UFOVP299_29</name>
</gene>
<feature type="domain" description="DUF6291" evidence="2">
    <location>
        <begin position="7"/>
        <end position="85"/>
    </location>
</feature>
<organism evidence="3">
    <name type="scientific">uncultured Caudovirales phage</name>
    <dbReference type="NCBI Taxonomy" id="2100421"/>
    <lineage>
        <taxon>Viruses</taxon>
        <taxon>Duplodnaviria</taxon>
        <taxon>Heunggongvirae</taxon>
        <taxon>Uroviricota</taxon>
        <taxon>Caudoviricetes</taxon>
        <taxon>Peduoviridae</taxon>
        <taxon>Maltschvirus</taxon>
        <taxon>Maltschvirus maltsch</taxon>
    </lineage>
</organism>
<feature type="compositionally biased region" description="Basic and acidic residues" evidence="1">
    <location>
        <begin position="93"/>
        <end position="105"/>
    </location>
</feature>
<name>A0A6J5LTF8_9CAUD</name>
<protein>
    <recommendedName>
        <fullName evidence="2">DUF6291 domain-containing protein</fullName>
    </recommendedName>
</protein>
<evidence type="ECO:0000259" key="2">
    <source>
        <dbReference type="Pfam" id="PF19808"/>
    </source>
</evidence>